<dbReference type="AlphaFoldDB" id="A0A6P8G8K4"/>
<evidence type="ECO:0000256" key="14">
    <source>
        <dbReference type="ARBA" id="ARBA00065967"/>
    </source>
</evidence>
<keyword evidence="6" id="KW-1017">Isopeptide bond</keyword>
<comment type="function">
    <text evidence="13">Component of the 43S pre-initiation complex (43S PIC), which binds to the mRNA cap-proximal region, scans mRNA 5'-untranslated region, and locates the initiation codon. In this complex, acts as a GTPase-activating protein, by promoting GTP hydrolysis by eIF2G (EIF2S3). During scanning, interacts with both EIF1 (via its C-terminal domain (CTD)) and EIF1A (via its NTD). This interaction with EIF1A contributes to the maintenance of EIF1 within the open 43S PIC. When start codon is recognized, EIF5, via its NTD, induces eIF2G (EIF2S3) to hydrolyze the GTP. Start codon recognition also induces a conformational change of the PIC to a closed state. This change increases the affinity of EIF5-CTD for EIF2-beta (EIF2S2), which allows the release, by an indirect mechanism, of EIF1 from the PIC. Finally, EIF5 stabilizes the PIC in its closed conformation.</text>
</comment>
<dbReference type="SUPFAM" id="SSF48371">
    <property type="entry name" value="ARM repeat"/>
    <property type="match status" value="1"/>
</dbReference>
<accession>A0A6P8G8K4</accession>
<evidence type="ECO:0000256" key="10">
    <source>
        <dbReference type="ARBA" id="ARBA00022843"/>
    </source>
</evidence>
<dbReference type="PANTHER" id="PTHR23001:SF7">
    <property type="entry name" value="EUKARYOTIC TRANSLATION INITIATION FACTOR 5"/>
    <property type="match status" value="1"/>
</dbReference>
<evidence type="ECO:0000256" key="2">
    <source>
        <dbReference type="ARBA" id="ARBA00010397"/>
    </source>
</evidence>
<dbReference type="GO" id="GO:0005096">
    <property type="term" value="F:GTPase activator activity"/>
    <property type="evidence" value="ECO:0007669"/>
    <property type="project" value="UniProtKB-KW"/>
</dbReference>
<dbReference type="SMART" id="SM00653">
    <property type="entry name" value="eIF2B_5"/>
    <property type="match status" value="1"/>
</dbReference>
<dbReference type="InterPro" id="IPR016024">
    <property type="entry name" value="ARM-type_fold"/>
</dbReference>
<dbReference type="GeneID" id="105902118"/>
<dbReference type="InterPro" id="IPR016190">
    <property type="entry name" value="Transl_init_fac_IF2/IF5_Zn-bd"/>
</dbReference>
<comment type="subunit">
    <text evidence="14">Component of the 43S pre-initiation complex (43S PIC), which is composed of the 40S ribosomal subunit, EIF1, eIF1A (EIF1AX), eIF3 complex, EIF5 and eIF2-GTP-initiator tRNA complex (eIF2 ternary complex). Interacts with eIF1A (EIF1AX) during scanning. Interacts through its C-terminal domain (CTD) with EIF1 or with eIF2-beta (EIF2S2) (mutually exclusive) through a common binding site. Interacts through its C-terminal domain (CTD) with the CTD of EIF5B. Interacts with FMR1 isoform 6; this interaction occurs in a RNA-dependent manner.</text>
</comment>
<feature type="compositionally biased region" description="Basic and acidic residues" evidence="15">
    <location>
        <begin position="153"/>
        <end position="169"/>
    </location>
</feature>
<evidence type="ECO:0000256" key="6">
    <source>
        <dbReference type="ARBA" id="ARBA00022499"/>
    </source>
</evidence>
<dbReference type="GO" id="GO:0005092">
    <property type="term" value="F:GDP-dissociation inhibitor activity"/>
    <property type="evidence" value="ECO:0007669"/>
    <property type="project" value="TreeGrafter"/>
</dbReference>
<dbReference type="Gene3D" id="3.30.30.170">
    <property type="match status" value="1"/>
</dbReference>
<protein>
    <recommendedName>
        <fullName evidence="3">Eukaryotic translation initiation factor 5</fullName>
    </recommendedName>
</protein>
<dbReference type="Pfam" id="PF02020">
    <property type="entry name" value="W2"/>
    <property type="match status" value="1"/>
</dbReference>
<keyword evidence="4" id="KW-0343">GTPase activation</keyword>
<keyword evidence="5" id="KW-0963">Cytoplasm</keyword>
<keyword evidence="7 18" id="KW-0396">Initiation factor</keyword>
<dbReference type="InterPro" id="IPR045196">
    <property type="entry name" value="IF2/IF5"/>
</dbReference>
<gene>
    <name evidence="18 19 20 21 22" type="primary">LOC105902118</name>
</gene>
<name>A0A6P8G8K4_CLUHA</name>
<keyword evidence="11" id="KW-0648">Protein biosynthesis</keyword>
<feature type="domain" description="W2" evidence="16">
    <location>
        <begin position="228"/>
        <end position="387"/>
    </location>
</feature>
<comment type="subcellular location">
    <subcellularLocation>
        <location evidence="1">Cytoplasm</location>
    </subcellularLocation>
</comment>
<dbReference type="Proteomes" id="UP000515152">
    <property type="component" value="Chromosome 14"/>
</dbReference>
<dbReference type="SUPFAM" id="SSF100966">
    <property type="entry name" value="Translation initiation factor 2 beta, aIF2beta, N-terminal domain"/>
    <property type="match status" value="1"/>
</dbReference>
<dbReference type="GO" id="GO:0005829">
    <property type="term" value="C:cytosol"/>
    <property type="evidence" value="ECO:0007669"/>
    <property type="project" value="TreeGrafter"/>
</dbReference>
<dbReference type="RefSeq" id="XP_031435722.1">
    <property type="nucleotide sequence ID" value="XM_031579862.2"/>
</dbReference>
<evidence type="ECO:0000256" key="13">
    <source>
        <dbReference type="ARBA" id="ARBA00053999"/>
    </source>
</evidence>
<dbReference type="Gene3D" id="1.25.40.180">
    <property type="match status" value="1"/>
</dbReference>
<dbReference type="SMART" id="SM00515">
    <property type="entry name" value="eIF5C"/>
    <property type="match status" value="1"/>
</dbReference>
<evidence type="ECO:0000256" key="1">
    <source>
        <dbReference type="ARBA" id="ARBA00004496"/>
    </source>
</evidence>
<feature type="compositionally biased region" description="Acidic residues" evidence="15">
    <location>
        <begin position="183"/>
        <end position="204"/>
    </location>
</feature>
<dbReference type="RefSeq" id="XP_042565622.1">
    <property type="nucleotide sequence ID" value="XM_042709688.1"/>
</dbReference>
<dbReference type="RefSeq" id="XP_042565623.1">
    <property type="nucleotide sequence ID" value="XM_042709689.1"/>
</dbReference>
<evidence type="ECO:0000256" key="11">
    <source>
        <dbReference type="ARBA" id="ARBA00022917"/>
    </source>
</evidence>
<feature type="compositionally biased region" description="Basic and acidic residues" evidence="15">
    <location>
        <begin position="205"/>
        <end position="214"/>
    </location>
</feature>
<evidence type="ECO:0000313" key="19">
    <source>
        <dbReference type="RefSeq" id="XP_031435723.1"/>
    </source>
</evidence>
<evidence type="ECO:0000256" key="4">
    <source>
        <dbReference type="ARBA" id="ARBA00022468"/>
    </source>
</evidence>
<evidence type="ECO:0000256" key="15">
    <source>
        <dbReference type="SAM" id="MobiDB-lite"/>
    </source>
</evidence>
<dbReference type="CDD" id="cd11561">
    <property type="entry name" value="W2_eIF5"/>
    <property type="match status" value="1"/>
</dbReference>
<dbReference type="RefSeq" id="XP_031435723.1">
    <property type="nucleotide sequence ID" value="XM_031579863.2"/>
</dbReference>
<keyword evidence="8" id="KW-0597">Phosphoprotein</keyword>
<evidence type="ECO:0000256" key="12">
    <source>
        <dbReference type="ARBA" id="ARBA00023134"/>
    </source>
</evidence>
<evidence type="ECO:0000313" key="22">
    <source>
        <dbReference type="RefSeq" id="XP_042565624.1"/>
    </source>
</evidence>
<dbReference type="RefSeq" id="XP_042565624.1">
    <property type="nucleotide sequence ID" value="XM_042709690.1"/>
</dbReference>
<proteinExistence type="inferred from homology"/>
<dbReference type="OrthoDB" id="10250831at2759"/>
<dbReference type="GO" id="GO:0005525">
    <property type="term" value="F:GTP binding"/>
    <property type="evidence" value="ECO:0007669"/>
    <property type="project" value="UniProtKB-KW"/>
</dbReference>
<dbReference type="FunFam" id="1.25.40.180:FF:000018">
    <property type="entry name" value="eukaryotic translation initiation factor 5"/>
    <property type="match status" value="1"/>
</dbReference>
<dbReference type="FunFam" id="2.20.25.350:FF:000002">
    <property type="entry name" value="Eukaryotic translation initiation factor 5"/>
    <property type="match status" value="1"/>
</dbReference>
<reference evidence="18 19" key="1">
    <citation type="submission" date="2025-04" db="UniProtKB">
        <authorList>
            <consortium name="RefSeq"/>
        </authorList>
    </citation>
    <scope>IDENTIFICATION</scope>
</reference>
<dbReference type="InterPro" id="IPR016189">
    <property type="entry name" value="Transl_init_fac_IF2/IF5_N"/>
</dbReference>
<dbReference type="InterPro" id="IPR002735">
    <property type="entry name" value="Transl_init_fac_IF2/IF5_dom"/>
</dbReference>
<dbReference type="FunFam" id="3.30.30.170:FF:000002">
    <property type="entry name" value="Eukaryotic translation initiation factor 5"/>
    <property type="match status" value="1"/>
</dbReference>
<evidence type="ECO:0000256" key="3">
    <source>
        <dbReference type="ARBA" id="ARBA00018059"/>
    </source>
</evidence>
<evidence type="ECO:0000259" key="16">
    <source>
        <dbReference type="PROSITE" id="PS51363"/>
    </source>
</evidence>
<dbReference type="PROSITE" id="PS51363">
    <property type="entry name" value="W2"/>
    <property type="match status" value="1"/>
</dbReference>
<dbReference type="GO" id="GO:0003743">
    <property type="term" value="F:translation initiation factor activity"/>
    <property type="evidence" value="ECO:0007669"/>
    <property type="project" value="UniProtKB-KW"/>
</dbReference>
<keyword evidence="10" id="KW-0832">Ubl conjugation</keyword>
<evidence type="ECO:0000256" key="8">
    <source>
        <dbReference type="ARBA" id="ARBA00022553"/>
    </source>
</evidence>
<evidence type="ECO:0000256" key="7">
    <source>
        <dbReference type="ARBA" id="ARBA00022540"/>
    </source>
</evidence>
<keyword evidence="9" id="KW-0547">Nucleotide-binding</keyword>
<feature type="region of interest" description="Disordered" evidence="15">
    <location>
        <begin position="143"/>
        <end position="214"/>
    </location>
</feature>
<evidence type="ECO:0000313" key="20">
    <source>
        <dbReference type="RefSeq" id="XP_042565622.1"/>
    </source>
</evidence>
<sequence length="422" mass="48174">MSLNVNRSVADQFYRYKMPRLIAKVEGKGNGIKTVIVNMVDVAKALNRPPTYPTKFFGCELGAQTQLDSRNERFIVNGSHQANKLQDMLDGFIRKFVLCPECDNPETDLHVNQKKQTIGNSCKACGYQGMLDTRHKLCTFILKNPPESTDSSSAKKEKDKKNRKKDKENGSGGGEAGNHNDIDVPEPVDGGDEDDDDWGEDTTEEAQRKRMEEISDRAKNLTLSDHLDKPLEERVNIFYNYVKQKKESGAVEWADKELLLEAERLDVRAMGPLILTELLFDHNIRQQITTYKRHFLRFCHNDKKAQKYLLGGFECLVKLHQSQLLPKVPVILKDLYDNDLLDEDVILAWAEKVSKKYVSKELAKEIHAKAAPFITWLKEAEEESEEEEEDENVEVVYSSAARELKVEKVQPEVDDDLDIDAI</sequence>
<comment type="similarity">
    <text evidence="2">Belongs to the eIF-2-beta/eIF-5 family.</text>
</comment>
<keyword evidence="12" id="KW-0342">GTP-binding</keyword>
<dbReference type="Gene3D" id="2.20.25.350">
    <property type="match status" value="1"/>
</dbReference>
<evidence type="ECO:0000313" key="18">
    <source>
        <dbReference type="RefSeq" id="XP_031435722.1"/>
    </source>
</evidence>
<evidence type="ECO:0000256" key="5">
    <source>
        <dbReference type="ARBA" id="ARBA00022490"/>
    </source>
</evidence>
<dbReference type="GO" id="GO:0001732">
    <property type="term" value="P:formation of cytoplasmic translation initiation complex"/>
    <property type="evidence" value="ECO:0007669"/>
    <property type="project" value="TreeGrafter"/>
</dbReference>
<evidence type="ECO:0000256" key="9">
    <source>
        <dbReference type="ARBA" id="ARBA00022741"/>
    </source>
</evidence>
<evidence type="ECO:0000313" key="21">
    <source>
        <dbReference type="RefSeq" id="XP_042565623.1"/>
    </source>
</evidence>
<dbReference type="PANTHER" id="PTHR23001">
    <property type="entry name" value="EUKARYOTIC TRANSLATION INITIATION FACTOR"/>
    <property type="match status" value="1"/>
</dbReference>
<dbReference type="SUPFAM" id="SSF75689">
    <property type="entry name" value="Zinc-binding domain of translation initiation factor 2 beta"/>
    <property type="match status" value="1"/>
</dbReference>
<dbReference type="KEGG" id="char:105902118"/>
<keyword evidence="17" id="KW-1185">Reference proteome</keyword>
<evidence type="ECO:0000313" key="17">
    <source>
        <dbReference type="Proteomes" id="UP000515152"/>
    </source>
</evidence>
<dbReference type="InterPro" id="IPR003307">
    <property type="entry name" value="W2_domain"/>
</dbReference>
<organism evidence="17 21">
    <name type="scientific">Clupea harengus</name>
    <name type="common">Atlantic herring</name>
    <dbReference type="NCBI Taxonomy" id="7950"/>
    <lineage>
        <taxon>Eukaryota</taxon>
        <taxon>Metazoa</taxon>
        <taxon>Chordata</taxon>
        <taxon>Craniata</taxon>
        <taxon>Vertebrata</taxon>
        <taxon>Euteleostomi</taxon>
        <taxon>Actinopterygii</taxon>
        <taxon>Neopterygii</taxon>
        <taxon>Teleostei</taxon>
        <taxon>Clupei</taxon>
        <taxon>Clupeiformes</taxon>
        <taxon>Clupeoidei</taxon>
        <taxon>Clupeidae</taxon>
        <taxon>Clupea</taxon>
    </lineage>
</organism>
<dbReference type="Pfam" id="PF01873">
    <property type="entry name" value="eIF-5_eIF-2B"/>
    <property type="match status" value="1"/>
</dbReference>
<dbReference type="GO" id="GO:0071074">
    <property type="term" value="F:eukaryotic initiation factor eIF2 binding"/>
    <property type="evidence" value="ECO:0007669"/>
    <property type="project" value="TreeGrafter"/>
</dbReference>